<dbReference type="Gene3D" id="2.40.128.130">
    <property type="entry name" value="Autotransporter beta-domain"/>
    <property type="match status" value="1"/>
</dbReference>
<evidence type="ECO:0000313" key="3">
    <source>
        <dbReference type="EMBL" id="QQP84473.1"/>
    </source>
</evidence>
<organism evidence="3 4">
    <name type="scientific">Entomomonas asaccharolytica</name>
    <dbReference type="NCBI Taxonomy" id="2785331"/>
    <lineage>
        <taxon>Bacteria</taxon>
        <taxon>Pseudomonadati</taxon>
        <taxon>Pseudomonadota</taxon>
        <taxon>Gammaproteobacteria</taxon>
        <taxon>Pseudomonadales</taxon>
        <taxon>Pseudomonadaceae</taxon>
        <taxon>Entomomonas</taxon>
    </lineage>
</organism>
<reference evidence="3 4" key="1">
    <citation type="submission" date="2021-01" db="EMBL/GenBank/DDBJ databases">
        <title>Entomomonas sp. F2A isolated from a house cricket (Acheta domesticus).</title>
        <authorList>
            <person name="Spergser J."/>
            <person name="Busse H.-J."/>
        </authorList>
    </citation>
    <scope>NUCLEOTIDE SEQUENCE [LARGE SCALE GENOMIC DNA]</scope>
    <source>
        <strain evidence="3 4">F2A</strain>
    </source>
</reference>
<keyword evidence="1" id="KW-0732">Signal</keyword>
<gene>
    <name evidence="3" type="ORF">JHT90_08555</name>
</gene>
<dbReference type="NCBIfam" id="TIGR01414">
    <property type="entry name" value="autotrans_barl"/>
    <property type="match status" value="1"/>
</dbReference>
<dbReference type="Proteomes" id="UP000595278">
    <property type="component" value="Chromosome"/>
</dbReference>
<dbReference type="Pfam" id="PF18883">
    <property type="entry name" value="AC_1"/>
    <property type="match status" value="1"/>
</dbReference>
<dbReference type="PANTHER" id="PTHR12338:SF5">
    <property type="entry name" value="ANTIGEN 43-RELATED"/>
    <property type="match status" value="1"/>
</dbReference>
<accession>A0A974NDG0</accession>
<dbReference type="CDD" id="cd01344">
    <property type="entry name" value="PL2_Passenger_AT"/>
    <property type="match status" value="1"/>
</dbReference>
<feature type="signal peptide" evidence="1">
    <location>
        <begin position="1"/>
        <end position="22"/>
    </location>
</feature>
<dbReference type="KEGG" id="eaz:JHT90_08555"/>
<dbReference type="SUPFAM" id="SSF103515">
    <property type="entry name" value="Autotransporter"/>
    <property type="match status" value="1"/>
</dbReference>
<sequence>MQKYSFFLFSLFFTASPVVIYAASPTITVSPDNSTVTYEGGTINGALVQNGNIKKLVVKGTEINNGSTTLSKGSAISLGGVNGADKYNNNYGNLEVEVDKNTSITATVAANIAGIYVRTDTVDSLAKVTSGASINLTNTSSFPQAVWIENRGGSGELNLTQDSDITVTGRGSIAAGISAKDNALIVNKGNLTLNGDFGILISAMAATANVTSTGNITTNGLSNVGISVNATGVDSIDTPAIQASGKITIGQDTAGAIVNGGSGSKGISLTTANKERGSIIYNDEQNSIRVNVGSNSAYLSALSAGIYSINTGGGSNYITAITKSIDMFGDNSVAIIADNKGGATGNIQIKTVGDVNISGGNTVGIKANNSNTQGTTVIDYTGNISITGSSASNLSSNIGIDSTTMGAISMVNVRGSINIDSDKAVGVSSVVTNTGASSILFGDINKAERSSLNIKSLGNSDANKLIGLFAQSNGLGNTSLIQVSYADQLKVSGESETTTISANGAKSSSAMVSVMNANVISATSTKGNATAIAAKTINLGDGSAAVVVWEVEEVIASSIEGKAIAIDVASVNNSGASVSIIDTKLVRANSTDGVAIHAVSTVGDNVVSLVGDTTIQGGTGSNGAGINLTSSTGNITVNNIGGTITSDNDLAVITNGDATRNSTDILNMGKIIGYVTLKGGNVTVNNEQDGLFSLQDFGADGNAKGISTSTIGTDGKGVFNNRGIVAFGDKNFIGSNINTTTNAVIQVGTFNNAGIIDLTTNSSARANTAVHSNYIGNTLTINGNYVSEGGQLIVNTLIGKDDRVDGKSDQLIVNGDISTGAGGATLVTIRPTQDSINALITNPDHGIKIVEVNGISSSDAFVLNSPVLAGRYEYILSQPEDDPTNYSWYLSNKAKAGWTESYYNLNPSIGAYLSNQTAATEMFKMSLFDRLTTNNGASDDAEQNFLWFRTKMTHEGHRSASNALSNRSRTYMAQMGGDLAVLKLEKGYLHLGVMAGYGDHKNTSTSRTTRTKAEGKVKGYNAGGYATYFANRDTQTGLYIDTWTEMNWFRNKVEGKGQLATQHYNSNVWSSSIEVGYGLPISNNKQYEWLITPQQQFIYNLYDADNQHDKNGLIVTANKASGLVSRTGIRLHGRGIQKSMLEPFLEANWIHSTARNQLKFNGENEHDGLPRNRYEAKIGVQGNINNKWSLSGEVGGVWGENQYNAYQAQINVNYHF</sequence>
<dbReference type="InterPro" id="IPR036709">
    <property type="entry name" value="Autotransporte_beta_dom_sf"/>
</dbReference>
<dbReference type="InterPro" id="IPR012332">
    <property type="entry name" value="Autotransporter_pectin_lyase_C"/>
</dbReference>
<dbReference type="GO" id="GO:0019867">
    <property type="term" value="C:outer membrane"/>
    <property type="evidence" value="ECO:0007669"/>
    <property type="project" value="InterPro"/>
</dbReference>
<evidence type="ECO:0000313" key="4">
    <source>
        <dbReference type="Proteomes" id="UP000595278"/>
    </source>
</evidence>
<dbReference type="AlphaFoldDB" id="A0A974NDG0"/>
<evidence type="ECO:0000259" key="2">
    <source>
        <dbReference type="PROSITE" id="PS51208"/>
    </source>
</evidence>
<evidence type="ECO:0000256" key="1">
    <source>
        <dbReference type="SAM" id="SignalP"/>
    </source>
</evidence>
<feature type="domain" description="Autotransporter" evidence="2">
    <location>
        <begin position="939"/>
        <end position="1216"/>
    </location>
</feature>
<proteinExistence type="predicted"/>
<dbReference type="RefSeq" id="WP_201090370.1">
    <property type="nucleotide sequence ID" value="NZ_CP067393.1"/>
</dbReference>
<keyword evidence="4" id="KW-1185">Reference proteome</keyword>
<dbReference type="InterPro" id="IPR006315">
    <property type="entry name" value="OM_autotransptr_brl_dom"/>
</dbReference>
<dbReference type="Gene3D" id="2.160.20.20">
    <property type="match status" value="1"/>
</dbReference>
<protein>
    <submittedName>
        <fullName evidence="3">Autotransporter outer membrane beta-barrel domain-containing protein</fullName>
    </submittedName>
</protein>
<dbReference type="PROSITE" id="PS51208">
    <property type="entry name" value="AUTOTRANSPORTER"/>
    <property type="match status" value="1"/>
</dbReference>
<dbReference type="InterPro" id="IPR050909">
    <property type="entry name" value="Bact_Autotransporter_VF"/>
</dbReference>
<dbReference type="SMART" id="SM00869">
    <property type="entry name" value="Autotransporter"/>
    <property type="match status" value="1"/>
</dbReference>
<feature type="chain" id="PRO_5037316913" evidence="1">
    <location>
        <begin position="23"/>
        <end position="1216"/>
    </location>
</feature>
<dbReference type="EMBL" id="CP067393">
    <property type="protein sequence ID" value="QQP84473.1"/>
    <property type="molecule type" value="Genomic_DNA"/>
</dbReference>
<dbReference type="PANTHER" id="PTHR12338">
    <property type="entry name" value="AUTOTRANSPORTER"/>
    <property type="match status" value="1"/>
</dbReference>
<name>A0A974NDG0_9GAMM</name>
<dbReference type="InterPro" id="IPR043990">
    <property type="entry name" value="AC_1"/>
</dbReference>
<dbReference type="InterPro" id="IPR005546">
    <property type="entry name" value="Autotransporte_beta"/>
</dbReference>